<reference evidence="1" key="2">
    <citation type="submission" date="2022-01" db="EMBL/GenBank/DDBJ databases">
        <authorList>
            <person name="Yamashiro T."/>
            <person name="Shiraishi A."/>
            <person name="Satake H."/>
            <person name="Nakayama K."/>
        </authorList>
    </citation>
    <scope>NUCLEOTIDE SEQUENCE</scope>
</reference>
<reference evidence="1" key="1">
    <citation type="journal article" date="2022" name="Int. J. Mol. Sci.">
        <title>Draft Genome of Tanacetum Coccineum: Genomic Comparison of Closely Related Tanacetum-Family Plants.</title>
        <authorList>
            <person name="Yamashiro T."/>
            <person name="Shiraishi A."/>
            <person name="Nakayama K."/>
            <person name="Satake H."/>
        </authorList>
    </citation>
    <scope>NUCLEOTIDE SEQUENCE</scope>
</reference>
<name>A0ABQ4YUU4_9ASTR</name>
<sequence>MLLYHDWVRNPVVVVYFPYDFCFHKFGNFLLDCFVHVRCMSSSFLPYGLTSFVDIQAMFHYGPWNACHVCRFPGKYVQIATLIPFVAVGSWGGGPLGAPVTILHSAGIKVLLRIVTIPPSTWNLSISWAVDGTAKIFLRPGRPMIPLYGDGDLTTMKFIVVLVECSPSPKDTISDIFPQRPGYLAAKS</sequence>
<accession>A0ABQ4YUU4</accession>
<comment type="caution">
    <text evidence="1">The sequence shown here is derived from an EMBL/GenBank/DDBJ whole genome shotgun (WGS) entry which is preliminary data.</text>
</comment>
<dbReference type="Proteomes" id="UP001151760">
    <property type="component" value="Unassembled WGS sequence"/>
</dbReference>
<organism evidence="1 2">
    <name type="scientific">Tanacetum coccineum</name>
    <dbReference type="NCBI Taxonomy" id="301880"/>
    <lineage>
        <taxon>Eukaryota</taxon>
        <taxon>Viridiplantae</taxon>
        <taxon>Streptophyta</taxon>
        <taxon>Embryophyta</taxon>
        <taxon>Tracheophyta</taxon>
        <taxon>Spermatophyta</taxon>
        <taxon>Magnoliopsida</taxon>
        <taxon>eudicotyledons</taxon>
        <taxon>Gunneridae</taxon>
        <taxon>Pentapetalae</taxon>
        <taxon>asterids</taxon>
        <taxon>campanulids</taxon>
        <taxon>Asterales</taxon>
        <taxon>Asteraceae</taxon>
        <taxon>Asteroideae</taxon>
        <taxon>Anthemideae</taxon>
        <taxon>Anthemidinae</taxon>
        <taxon>Tanacetum</taxon>
    </lineage>
</organism>
<evidence type="ECO:0000313" key="1">
    <source>
        <dbReference type="EMBL" id="GJS81624.1"/>
    </source>
</evidence>
<evidence type="ECO:0000313" key="2">
    <source>
        <dbReference type="Proteomes" id="UP001151760"/>
    </source>
</evidence>
<protein>
    <submittedName>
        <fullName evidence="1">Uncharacterized protein</fullName>
    </submittedName>
</protein>
<dbReference type="EMBL" id="BQNB010010761">
    <property type="protein sequence ID" value="GJS81624.1"/>
    <property type="molecule type" value="Genomic_DNA"/>
</dbReference>
<keyword evidence="2" id="KW-1185">Reference proteome</keyword>
<gene>
    <name evidence="1" type="ORF">Tco_0748165</name>
</gene>
<proteinExistence type="predicted"/>